<keyword evidence="3" id="KW-1185">Reference proteome</keyword>
<feature type="region of interest" description="Disordered" evidence="1">
    <location>
        <begin position="1"/>
        <end position="22"/>
    </location>
</feature>
<dbReference type="PANTHER" id="PTHR37911">
    <property type="entry name" value="OSJNBA0067K08.20 PROTEIN"/>
    <property type="match status" value="1"/>
</dbReference>
<sequence length="619" mass="71704">MYSALHFSTQKPPQSPSLSPSQSKWSGLHKLFCSLNPQPLTLHVNVSPKLPFLLSSHLKSLPYPLIHHHSIPLPNQSFSSSSSTAVSAGRSKKKPGGPSPGRIEGSGELRRAAKENARRRSRRSSENRFYRRSRAAAEQADSFTEDELEMIGLGYDRAVRFMSKDHPMLRHPYDWYKYGRYGPYSWRGIVVGPPIRGRFTDERVSIISEVRDHEEFEKIEQFEMANDYSRHVLDLNPSVGLRHYWVFVRHPKWRASELPWQQWTLVSEVVVEASKKERVDKWSLMGRLGNRSRANVTQCAAWMRPDIIYVKKPLYQCRFEPQDEFFKHLWPLLDPNTENEFKFELKTKENGRVFVENCTYFGGLCKIVKISPKAYVDDVVNAYQKLSDEGKSRCLEFLLRNHPVELLHPYTKEWKAKLEEIELGCDAPDESDDDGGGNEGEVTEWIEDDEEGGSEDDEEDDDYVIEASGGDGEVIDVGEDEVDKDEEEEVTDPDPEETQEYWDQQWEKALKSSQAMEELVKKRLQASDKHYKKQMEEESKKEEESHESSQIDVDAELEQIKAEWKREEFKWASRKVKKGKLPPELFLKSAVRPFTYRNLVKEIVLMRHAILDGDISLKT</sequence>
<dbReference type="PANTHER" id="PTHR37911:SF1">
    <property type="entry name" value="OS04G0497900 PROTEIN"/>
    <property type="match status" value="1"/>
</dbReference>
<feature type="compositionally biased region" description="Acidic residues" evidence="1">
    <location>
        <begin position="425"/>
        <end position="464"/>
    </location>
</feature>
<comment type="caution">
    <text evidence="2">The sequence shown here is derived from an EMBL/GenBank/DDBJ whole genome shotgun (WGS) entry which is preliminary data.</text>
</comment>
<protein>
    <submittedName>
        <fullName evidence="2">Uncharacterized protein</fullName>
    </submittedName>
</protein>
<feature type="region of interest" description="Disordered" evidence="1">
    <location>
        <begin position="425"/>
        <end position="498"/>
    </location>
</feature>
<evidence type="ECO:0000313" key="3">
    <source>
        <dbReference type="Proteomes" id="UP000829196"/>
    </source>
</evidence>
<evidence type="ECO:0000313" key="2">
    <source>
        <dbReference type="EMBL" id="KAI0529738.1"/>
    </source>
</evidence>
<organism evidence="2 3">
    <name type="scientific">Dendrobium nobile</name>
    <name type="common">Orchid</name>
    <dbReference type="NCBI Taxonomy" id="94219"/>
    <lineage>
        <taxon>Eukaryota</taxon>
        <taxon>Viridiplantae</taxon>
        <taxon>Streptophyta</taxon>
        <taxon>Embryophyta</taxon>
        <taxon>Tracheophyta</taxon>
        <taxon>Spermatophyta</taxon>
        <taxon>Magnoliopsida</taxon>
        <taxon>Liliopsida</taxon>
        <taxon>Asparagales</taxon>
        <taxon>Orchidaceae</taxon>
        <taxon>Epidendroideae</taxon>
        <taxon>Malaxideae</taxon>
        <taxon>Dendrobiinae</taxon>
        <taxon>Dendrobium</taxon>
    </lineage>
</organism>
<dbReference type="AlphaFoldDB" id="A0A8T3C9T5"/>
<feature type="region of interest" description="Disordered" evidence="1">
    <location>
        <begin position="72"/>
        <end position="136"/>
    </location>
</feature>
<feature type="compositionally biased region" description="Acidic residues" evidence="1">
    <location>
        <begin position="473"/>
        <end position="498"/>
    </location>
</feature>
<reference evidence="2" key="1">
    <citation type="journal article" date="2022" name="Front. Genet.">
        <title>Chromosome-Scale Assembly of the Dendrobium nobile Genome Provides Insights Into the Molecular Mechanism of the Biosynthesis of the Medicinal Active Ingredient of Dendrobium.</title>
        <authorList>
            <person name="Xu Q."/>
            <person name="Niu S.-C."/>
            <person name="Li K.-L."/>
            <person name="Zheng P.-J."/>
            <person name="Zhang X.-J."/>
            <person name="Jia Y."/>
            <person name="Liu Y."/>
            <person name="Niu Y.-X."/>
            <person name="Yu L.-H."/>
            <person name="Chen D.-F."/>
            <person name="Zhang G.-Q."/>
        </authorList>
    </citation>
    <scope>NUCLEOTIDE SEQUENCE</scope>
    <source>
        <tissue evidence="2">Leaf</tissue>
    </source>
</reference>
<dbReference type="OrthoDB" id="1923815at2759"/>
<proteinExistence type="predicted"/>
<evidence type="ECO:0000256" key="1">
    <source>
        <dbReference type="SAM" id="MobiDB-lite"/>
    </source>
</evidence>
<feature type="compositionally biased region" description="Low complexity" evidence="1">
    <location>
        <begin position="72"/>
        <end position="89"/>
    </location>
</feature>
<dbReference type="EMBL" id="JAGYWB010000002">
    <property type="protein sequence ID" value="KAI0529738.1"/>
    <property type="molecule type" value="Genomic_DNA"/>
</dbReference>
<feature type="compositionally biased region" description="Low complexity" evidence="1">
    <location>
        <begin position="8"/>
        <end position="22"/>
    </location>
</feature>
<feature type="compositionally biased region" description="Basic and acidic residues" evidence="1">
    <location>
        <begin position="105"/>
        <end position="129"/>
    </location>
</feature>
<feature type="compositionally biased region" description="Basic and acidic residues" evidence="1">
    <location>
        <begin position="527"/>
        <end position="549"/>
    </location>
</feature>
<name>A0A8T3C9T5_DENNO</name>
<accession>A0A8T3C9T5</accession>
<gene>
    <name evidence="2" type="ORF">KFK09_002296</name>
</gene>
<dbReference type="SMR" id="A0A8T3C9T5"/>
<feature type="region of interest" description="Disordered" evidence="1">
    <location>
        <begin position="527"/>
        <end position="554"/>
    </location>
</feature>
<dbReference type="Proteomes" id="UP000829196">
    <property type="component" value="Unassembled WGS sequence"/>
</dbReference>